<evidence type="ECO:0008006" key="3">
    <source>
        <dbReference type="Google" id="ProtNLM"/>
    </source>
</evidence>
<proteinExistence type="predicted"/>
<dbReference type="Proteomes" id="UP000019439">
    <property type="component" value="Chromosome"/>
</dbReference>
<dbReference type="InterPro" id="IPR029035">
    <property type="entry name" value="DHS-like_NAD/FAD-binding_dom"/>
</dbReference>
<reference evidence="1 2" key="1">
    <citation type="journal article" date="2014" name="Genome Announc.">
        <title>Genome Sequence of Yersinia similis Y228T, a Member of the Yersinia pseudotuberculosis Complex.</title>
        <authorList>
            <person name="Sprague L.D."/>
            <person name="Neubauer H."/>
        </authorList>
    </citation>
    <scope>NUCLEOTIDE SEQUENCE [LARGE SCALE GENOMIC DNA]</scope>
    <source>
        <strain evidence="1 2">228</strain>
    </source>
</reference>
<protein>
    <recommendedName>
        <fullName evidence="3">SIR2-like domain-containing protein</fullName>
    </recommendedName>
</protein>
<gene>
    <name evidence="1" type="ORF">BF17_07320</name>
</gene>
<organism evidence="1 2">
    <name type="scientific">Yersinia similis</name>
    <dbReference type="NCBI Taxonomy" id="367190"/>
    <lineage>
        <taxon>Bacteria</taxon>
        <taxon>Pseudomonadati</taxon>
        <taxon>Pseudomonadota</taxon>
        <taxon>Gammaproteobacteria</taxon>
        <taxon>Enterobacterales</taxon>
        <taxon>Yersiniaceae</taxon>
        <taxon>Yersinia</taxon>
    </lineage>
</organism>
<accession>A0ABM5PW50</accession>
<dbReference type="Pfam" id="PF13289">
    <property type="entry name" value="SIR2_2"/>
    <property type="match status" value="1"/>
</dbReference>
<dbReference type="EMBL" id="CP007230">
    <property type="protein sequence ID" value="AHK19144.1"/>
    <property type="molecule type" value="Genomic_DNA"/>
</dbReference>
<name>A0ABM5PW50_9GAMM</name>
<evidence type="ECO:0000313" key="1">
    <source>
        <dbReference type="EMBL" id="AHK19144.1"/>
    </source>
</evidence>
<sequence>MIDDVDEEFEQFQELLNCPEQNWLLGAGISYNAKIPLMYPLTNRVVELLNDSPDVLKLVNILKVQLPQDVHIEHILSQLGDYSAIASRSVTKEISIGNTIFTLDQIESAHNEILNNIADTIRYGYVEGEKREVGDKDNFIVRIDDHFNFIKTLFYNLRAGINERRKPVRLFTTNYDTLLEDALSLNKIPYWDGFSGGAVAYRTYRYGQSEPVSEAKAYVVKMHGSIDWYQNDDGYLWRVRDRDTYPPKNRRVLIYPQSTKYVATQKDPFSSQFDLFRKAISSPSYNVLIVCGYSFGDEHINQEISLSMSNPDSKTVLLAFCQEINGSIPDVLNTWRKEVWGKRIYIATQEGLYVSDKPVLKRKEKYDDWWTFSGITTVMKEGVI</sequence>
<dbReference type="RefSeq" id="WP_025381898.1">
    <property type="nucleotide sequence ID" value="NZ_CGBP01000020.1"/>
</dbReference>
<dbReference type="SUPFAM" id="SSF52467">
    <property type="entry name" value="DHS-like NAD/FAD-binding domain"/>
    <property type="match status" value="1"/>
</dbReference>
<keyword evidence="2" id="KW-1185">Reference proteome</keyword>
<evidence type="ECO:0000313" key="2">
    <source>
        <dbReference type="Proteomes" id="UP000019439"/>
    </source>
</evidence>
<dbReference type="GeneID" id="96663382"/>